<dbReference type="PIRSF" id="PIRSF028777">
    <property type="entry name" value="UCP028777"/>
    <property type="match status" value="1"/>
</dbReference>
<comment type="subcellular location">
    <subcellularLocation>
        <location evidence="1">Cell inner membrane</location>
        <topology evidence="1">Multi-pass membrane protein</topology>
    </subcellularLocation>
</comment>
<dbReference type="GO" id="GO:0005886">
    <property type="term" value="C:plasma membrane"/>
    <property type="evidence" value="ECO:0007669"/>
    <property type="project" value="UniProtKB-SubCell"/>
</dbReference>
<dbReference type="NCBIfam" id="NF008740">
    <property type="entry name" value="PRK11770.1-2"/>
    <property type="match status" value="1"/>
</dbReference>
<dbReference type="Proteomes" id="UP000015350">
    <property type="component" value="Unassembled WGS sequence"/>
</dbReference>
<reference evidence="3" key="1">
    <citation type="submission" date="2013-04" db="EMBL/GenBank/DDBJ databases">
        <authorList>
            <person name="Kuznetsov B."/>
            <person name="Ivanovsky R."/>
        </authorList>
    </citation>
    <scope>NUCLEOTIDE SEQUENCE [LARGE SCALE GENOMIC DNA]</scope>
    <source>
        <strain evidence="3">MGU-K5</strain>
    </source>
</reference>
<dbReference type="AlphaFoldDB" id="S9TR89"/>
<keyword evidence="1" id="KW-1003">Cell membrane</keyword>
<dbReference type="OrthoDB" id="3238663at2"/>
<keyword evidence="1" id="KW-0472">Membrane</keyword>
<evidence type="ECO:0000259" key="2">
    <source>
        <dbReference type="Pfam" id="PF03733"/>
    </source>
</evidence>
<feature type="domain" description="Inner membrane component" evidence="2">
    <location>
        <begin position="4"/>
        <end position="54"/>
    </location>
</feature>
<accession>S9TR89</accession>
<dbReference type="RefSeq" id="WP_021132899.1">
    <property type="nucleotide sequence ID" value="NZ_AQPH01000055.1"/>
</dbReference>
<dbReference type="Pfam" id="PF03733">
    <property type="entry name" value="YccF"/>
    <property type="match status" value="2"/>
</dbReference>
<gene>
    <name evidence="3" type="ORF">K678_12976</name>
</gene>
<dbReference type="NCBIfam" id="NF008741">
    <property type="entry name" value="PRK11770.1-3"/>
    <property type="match status" value="1"/>
</dbReference>
<dbReference type="InterPro" id="IPR052937">
    <property type="entry name" value="Inner_membrane_protein"/>
</dbReference>
<keyword evidence="1" id="KW-0997">Cell inner membrane</keyword>
<dbReference type="PATRIC" id="fig|1316936.3.peg.2589"/>
<keyword evidence="1" id="KW-1133">Transmembrane helix</keyword>
<dbReference type="InterPro" id="IPR005185">
    <property type="entry name" value="YccF"/>
</dbReference>
<evidence type="ECO:0000313" key="3">
    <source>
        <dbReference type="EMBL" id="EPY01045.1"/>
    </source>
</evidence>
<feature type="domain" description="Inner membrane component" evidence="2">
    <location>
        <begin position="68"/>
        <end position="118"/>
    </location>
</feature>
<protein>
    <recommendedName>
        <fullName evidence="1">Inner membrane protein YccF</fullName>
    </recommendedName>
</protein>
<dbReference type="eggNOG" id="COG3304">
    <property type="taxonomic scope" value="Bacteria"/>
</dbReference>
<dbReference type="PANTHER" id="PTHR42903:SF1">
    <property type="entry name" value="INNER MEMBRANE PROTEIN YCCF"/>
    <property type="match status" value="1"/>
</dbReference>
<name>S9TR89_MAGFU</name>
<proteinExistence type="predicted"/>
<sequence>MSLILNILWLVFGGLPMALGWVLAAAIMALTIVGLPWTPAALRLAGYTLLPFGQTVIEAPDAGALSTIGNIIWFVLAGWWLALGHLILAAGLAITIIGIPFAWAHLKLARLSLTPVGKVILPLS</sequence>
<dbReference type="EMBL" id="AQPH01000055">
    <property type="protein sequence ID" value="EPY01045.1"/>
    <property type="molecule type" value="Genomic_DNA"/>
</dbReference>
<comment type="caution">
    <text evidence="3">The sequence shown here is derived from an EMBL/GenBank/DDBJ whole genome shotgun (WGS) entry which is preliminary data.</text>
</comment>
<keyword evidence="1" id="KW-0812">Transmembrane</keyword>
<dbReference type="PANTHER" id="PTHR42903">
    <property type="entry name" value="INNER MEMBRANE PROTEIN YCCF"/>
    <property type="match status" value="1"/>
</dbReference>
<feature type="transmembrane region" description="Helical" evidence="1">
    <location>
        <begin position="71"/>
        <end position="104"/>
    </location>
</feature>
<dbReference type="InterPro" id="IPR031308">
    <property type="entry name" value="UCP028777"/>
</dbReference>
<feature type="transmembrane region" description="Helical" evidence="1">
    <location>
        <begin position="7"/>
        <end position="33"/>
    </location>
</feature>
<evidence type="ECO:0000256" key="1">
    <source>
        <dbReference type="PIRNR" id="PIRNR028777"/>
    </source>
</evidence>
<organism evidence="3">
    <name type="scientific">Magnetospirillum fulvum MGU-K5</name>
    <dbReference type="NCBI Taxonomy" id="1316936"/>
    <lineage>
        <taxon>Bacteria</taxon>
        <taxon>Pseudomonadati</taxon>
        <taxon>Pseudomonadota</taxon>
        <taxon>Alphaproteobacteria</taxon>
        <taxon>Rhodospirillales</taxon>
        <taxon>Rhodospirillaceae</taxon>
        <taxon>Magnetospirillum</taxon>
    </lineage>
</organism>